<proteinExistence type="predicted"/>
<keyword evidence="2" id="KW-1185">Reference proteome</keyword>
<organism evidence="1 2">
    <name type="scientific">Caerostris darwini</name>
    <dbReference type="NCBI Taxonomy" id="1538125"/>
    <lineage>
        <taxon>Eukaryota</taxon>
        <taxon>Metazoa</taxon>
        <taxon>Ecdysozoa</taxon>
        <taxon>Arthropoda</taxon>
        <taxon>Chelicerata</taxon>
        <taxon>Arachnida</taxon>
        <taxon>Araneae</taxon>
        <taxon>Araneomorphae</taxon>
        <taxon>Entelegynae</taxon>
        <taxon>Araneoidea</taxon>
        <taxon>Araneidae</taxon>
        <taxon>Caerostris</taxon>
    </lineage>
</organism>
<evidence type="ECO:0000313" key="1">
    <source>
        <dbReference type="EMBL" id="GIY90621.1"/>
    </source>
</evidence>
<gene>
    <name evidence="1" type="ORF">CDAR_562921</name>
</gene>
<protein>
    <submittedName>
        <fullName evidence="1">Uncharacterized protein</fullName>
    </submittedName>
</protein>
<dbReference type="AlphaFoldDB" id="A0AAV4X5R8"/>
<accession>A0AAV4X5R8</accession>
<dbReference type="Proteomes" id="UP001054837">
    <property type="component" value="Unassembled WGS sequence"/>
</dbReference>
<evidence type="ECO:0000313" key="2">
    <source>
        <dbReference type="Proteomes" id="UP001054837"/>
    </source>
</evidence>
<sequence>MRSTKEKHFHLRRLFNLPSLITAAPPETFTGVLHDTCSFALFISANARWNSLFLFFSSSSVFRPPSVERVLFAEDDPPSAVDVVLNGTKNCRTSVKGGLFRVFVKGNR</sequence>
<dbReference type="EMBL" id="BPLQ01015714">
    <property type="protein sequence ID" value="GIY90621.1"/>
    <property type="molecule type" value="Genomic_DNA"/>
</dbReference>
<reference evidence="1 2" key="1">
    <citation type="submission" date="2021-06" db="EMBL/GenBank/DDBJ databases">
        <title>Caerostris darwini draft genome.</title>
        <authorList>
            <person name="Kono N."/>
            <person name="Arakawa K."/>
        </authorList>
    </citation>
    <scope>NUCLEOTIDE SEQUENCE [LARGE SCALE GENOMIC DNA]</scope>
</reference>
<comment type="caution">
    <text evidence="1">The sequence shown here is derived from an EMBL/GenBank/DDBJ whole genome shotgun (WGS) entry which is preliminary data.</text>
</comment>
<name>A0AAV4X5R8_9ARAC</name>